<dbReference type="STRING" id="10195.A0A3M7P3S0"/>
<keyword evidence="1" id="KW-1133">Transmembrane helix</keyword>
<dbReference type="Proteomes" id="UP000276133">
    <property type="component" value="Unassembled WGS sequence"/>
</dbReference>
<evidence type="ECO:0000313" key="4">
    <source>
        <dbReference type="Proteomes" id="UP000276133"/>
    </source>
</evidence>
<protein>
    <submittedName>
        <fullName evidence="3">Integrator complex subunit 5-like</fullName>
    </submittedName>
</protein>
<sequence length="148" mass="17357">LSNRSKLKAVRTSLIDYPLRKFGLQKIKLKDMAVQNMFENRVDNNIIWILLEFVSDDEQAFIKAGPIVRSLLASLIIQWESYQEQSTRNIGKTLGITMRLLNIINKSNLIKRPYCYIVDIIPMLNSFETHLLLLIIWKNLKVKDDFKF</sequence>
<name>A0A3M7P3S0_BRAPC</name>
<dbReference type="AlphaFoldDB" id="A0A3M7P3S0"/>
<accession>A0A3M7P3S0</accession>
<dbReference type="PANTHER" id="PTHR31697">
    <property type="entry name" value="INTEGRATOR COMPLEX SUBUNIT 5"/>
    <property type="match status" value="1"/>
</dbReference>
<feature type="non-terminal residue" evidence="3">
    <location>
        <position position="1"/>
    </location>
</feature>
<dbReference type="PANTHER" id="PTHR31697:SF2">
    <property type="entry name" value="INTEGRATOR COMPLEX SUBUNIT 5"/>
    <property type="match status" value="1"/>
</dbReference>
<dbReference type="InterPro" id="IPR040316">
    <property type="entry name" value="INTS5"/>
</dbReference>
<gene>
    <name evidence="3" type="ORF">BpHYR1_045844</name>
</gene>
<dbReference type="OrthoDB" id="69088at2759"/>
<dbReference type="InterPro" id="IPR029444">
    <property type="entry name" value="INTS5_C"/>
</dbReference>
<dbReference type="Pfam" id="PF14838">
    <property type="entry name" value="INTS5_C"/>
    <property type="match status" value="1"/>
</dbReference>
<dbReference type="GO" id="GO:0034472">
    <property type="term" value="P:snRNA 3'-end processing"/>
    <property type="evidence" value="ECO:0007669"/>
    <property type="project" value="TreeGrafter"/>
</dbReference>
<feature type="domain" description="Integrator complex subunit 5 C-terminal" evidence="2">
    <location>
        <begin position="31"/>
        <end position="140"/>
    </location>
</feature>
<comment type="caution">
    <text evidence="3">The sequence shown here is derived from an EMBL/GenBank/DDBJ whole genome shotgun (WGS) entry which is preliminary data.</text>
</comment>
<keyword evidence="4" id="KW-1185">Reference proteome</keyword>
<keyword evidence="1" id="KW-0812">Transmembrane</keyword>
<organism evidence="3 4">
    <name type="scientific">Brachionus plicatilis</name>
    <name type="common">Marine rotifer</name>
    <name type="synonym">Brachionus muelleri</name>
    <dbReference type="NCBI Taxonomy" id="10195"/>
    <lineage>
        <taxon>Eukaryota</taxon>
        <taxon>Metazoa</taxon>
        <taxon>Spiralia</taxon>
        <taxon>Gnathifera</taxon>
        <taxon>Rotifera</taxon>
        <taxon>Eurotatoria</taxon>
        <taxon>Monogononta</taxon>
        <taxon>Pseudotrocha</taxon>
        <taxon>Ploima</taxon>
        <taxon>Brachionidae</taxon>
        <taxon>Brachionus</taxon>
    </lineage>
</organism>
<feature type="transmembrane region" description="Helical" evidence="1">
    <location>
        <begin position="114"/>
        <end position="137"/>
    </location>
</feature>
<dbReference type="EMBL" id="REGN01013593">
    <property type="protein sequence ID" value="RMZ93726.1"/>
    <property type="molecule type" value="Genomic_DNA"/>
</dbReference>
<proteinExistence type="predicted"/>
<keyword evidence="1" id="KW-0472">Membrane</keyword>
<evidence type="ECO:0000259" key="2">
    <source>
        <dbReference type="Pfam" id="PF14838"/>
    </source>
</evidence>
<evidence type="ECO:0000313" key="3">
    <source>
        <dbReference type="EMBL" id="RMZ93726.1"/>
    </source>
</evidence>
<reference evidence="3 4" key="1">
    <citation type="journal article" date="2018" name="Sci. Rep.">
        <title>Genomic signatures of local adaptation to the degree of environmental predictability in rotifers.</title>
        <authorList>
            <person name="Franch-Gras L."/>
            <person name="Hahn C."/>
            <person name="Garcia-Roger E.M."/>
            <person name="Carmona M.J."/>
            <person name="Serra M."/>
            <person name="Gomez A."/>
        </authorList>
    </citation>
    <scope>NUCLEOTIDE SEQUENCE [LARGE SCALE GENOMIC DNA]</scope>
    <source>
        <strain evidence="3">HYR1</strain>
    </source>
</reference>
<dbReference type="GO" id="GO:0032039">
    <property type="term" value="C:integrator complex"/>
    <property type="evidence" value="ECO:0007669"/>
    <property type="project" value="InterPro"/>
</dbReference>
<evidence type="ECO:0000256" key="1">
    <source>
        <dbReference type="SAM" id="Phobius"/>
    </source>
</evidence>